<evidence type="ECO:0000313" key="2">
    <source>
        <dbReference type="EMBL" id="AZA85486.1"/>
    </source>
</evidence>
<evidence type="ECO:0000313" key="3">
    <source>
        <dbReference type="EMBL" id="AZA97593.1"/>
    </source>
</evidence>
<feature type="domain" description="Alginate export" evidence="1">
    <location>
        <begin position="59"/>
        <end position="436"/>
    </location>
</feature>
<dbReference type="EMBL" id="CP033912">
    <property type="protein sequence ID" value="AZA97593.1"/>
    <property type="molecule type" value="Genomic_DNA"/>
</dbReference>
<keyword evidence="5" id="KW-1185">Reference proteome</keyword>
<gene>
    <name evidence="2" type="ORF">EG349_01110</name>
    <name evidence="3" type="ORF">EG353_19580</name>
</gene>
<dbReference type="Pfam" id="PF13372">
    <property type="entry name" value="Alginate_exp"/>
    <property type="match status" value="1"/>
</dbReference>
<dbReference type="InterPro" id="IPR053728">
    <property type="entry name" value="Alginate_Permeability_Chnl"/>
</dbReference>
<dbReference type="Gene3D" id="2.40.160.100">
    <property type="match status" value="1"/>
</dbReference>
<dbReference type="RefSeq" id="WP_123853433.1">
    <property type="nucleotide sequence ID" value="NZ_CP033912.1"/>
</dbReference>
<protein>
    <recommendedName>
        <fullName evidence="1">Alginate export domain-containing protein</fullName>
    </recommendedName>
</protein>
<dbReference type="Proteomes" id="UP000274073">
    <property type="component" value="Chromosome"/>
</dbReference>
<reference evidence="4 5" key="1">
    <citation type="submission" date="2018-11" db="EMBL/GenBank/DDBJ databases">
        <title>Proposal to divide the Flavobacteriaceae and reorganize its genera based on Amino Acid Identity values calculated from whole genome sequences.</title>
        <authorList>
            <person name="Nicholson A.C."/>
            <person name="Gulvik C.A."/>
            <person name="Whitney A.M."/>
            <person name="Humrighouse B.W."/>
            <person name="Bell M."/>
            <person name="Holmes B."/>
            <person name="Steigerwalt A.G."/>
            <person name="Villarma A."/>
            <person name="Sheth M."/>
            <person name="Batra D."/>
            <person name="Pryor J."/>
            <person name="Bernardet J.-F."/>
            <person name="Hugo C."/>
            <person name="Kampfer P."/>
            <person name="Newman J."/>
            <person name="McQuiston J.R."/>
        </authorList>
    </citation>
    <scope>NUCLEOTIDE SEQUENCE [LARGE SCALE GENOMIC DNA]</scope>
    <source>
        <strain evidence="2 4">G0207</strain>
        <strain evidence="3 5">H5143</strain>
    </source>
</reference>
<dbReference type="InterPro" id="IPR025388">
    <property type="entry name" value="Alginate_export_dom"/>
</dbReference>
<name>A0AAD0YF21_9FLAO</name>
<dbReference type="EMBL" id="CP033915">
    <property type="protein sequence ID" value="AZA85486.1"/>
    <property type="molecule type" value="Genomic_DNA"/>
</dbReference>
<dbReference type="AlphaFoldDB" id="A0AAD0YF21"/>
<sequence length="455" mass="51550">MKTRSSILTILFCLLQFAKGQDFKLMRYDEDYSYLKDSTKTFYNVLRYVPLSSNGNRFASFGGEGRLELDRAQNEDWGAKDIGSNTFLLQRYNFHINVHLGKRLRFFSQIRSGLEAGRKNGPRPIDEDQMNIQNLFIDLLPLKTANKSITLRIGRQELQYGSGRLIDVREGPNLRTYFDGVKLSYFSPSLKLDGLIMSDGRTRTGLLDNPGIDRINLWGIYSTFSPSPNFNLDLYYLGNRRLGSLYDEGIVSERRNTFGTRFWKSAGRLLYNFEIGYQTGSFEKGKIRAWGGSSELGYRFINLNGIPTVKLRGDFISGDQKKGDGELGTFSALYPNGGYFGMNPQAGPANLLSLHPTLSWKALKKLLLSTEVVLNWRQSEQDGIYRPDGSLSLSSSDSKKKYIGTAYIASLSFELNRFLNFNLGLQYFDTGNFINDVIPGHRDGFFATTVIGFKF</sequence>
<evidence type="ECO:0000259" key="1">
    <source>
        <dbReference type="Pfam" id="PF13372"/>
    </source>
</evidence>
<dbReference type="Proteomes" id="UP000281741">
    <property type="component" value="Chromosome"/>
</dbReference>
<evidence type="ECO:0000313" key="5">
    <source>
        <dbReference type="Proteomes" id="UP000281741"/>
    </source>
</evidence>
<evidence type="ECO:0000313" key="4">
    <source>
        <dbReference type="Proteomes" id="UP000274073"/>
    </source>
</evidence>
<accession>A0AAD0YF21</accession>
<proteinExistence type="predicted"/>
<organism evidence="2 4">
    <name type="scientific">Chryseobacterium shandongense</name>
    <dbReference type="NCBI Taxonomy" id="1493872"/>
    <lineage>
        <taxon>Bacteria</taxon>
        <taxon>Pseudomonadati</taxon>
        <taxon>Bacteroidota</taxon>
        <taxon>Flavobacteriia</taxon>
        <taxon>Flavobacteriales</taxon>
        <taxon>Weeksellaceae</taxon>
        <taxon>Chryseobacterium group</taxon>
        <taxon>Chryseobacterium</taxon>
    </lineage>
</organism>